<dbReference type="Pfam" id="PF25583">
    <property type="entry name" value="WCX"/>
    <property type="match status" value="1"/>
</dbReference>
<sequence>MTDARYAKLESLLRIILRMEARRDGISLSDIQDIAGIERRAAERMRDALLRALPQMEEGDQGPPKRWVLTSSVLSRALAPTLDDLTALHRAEVLLRREGDLPTADHMSALADRLQAAMNPQSRTRLAPDMEALLQADGVALRPGPRETLSEPVLSALRQAILAGVWIECDYLNAGSGKLSRSIELGPIALLMGSGRQYLLAYSDYVDDLRLFRLANLHRVDLLDTIFTPPEDFDLSDWLSGSFGVWREEPMMVEWRFLPEAAPEARLWQFHPTQTVTDEPDGSLTVRFTAGGIEEMCDHLFRWGDRVRIIAPESLRVAWRGRIDAARQALRDQDASADSS</sequence>
<dbReference type="STRING" id="147645.A6J80_16180"/>
<dbReference type="AlphaFoldDB" id="A0A1V0GV39"/>
<dbReference type="KEGG" id="pye:A6J80_16180"/>
<accession>A0A1V0GV39</accession>
<evidence type="ECO:0000259" key="1">
    <source>
        <dbReference type="Pfam" id="PF13280"/>
    </source>
</evidence>
<name>A0A1V0GV39_9RHOB</name>
<dbReference type="InterPro" id="IPR026881">
    <property type="entry name" value="WYL_dom"/>
</dbReference>
<dbReference type="RefSeq" id="WP_080622174.1">
    <property type="nucleotide sequence ID" value="NZ_CAWMZI010000001.1"/>
</dbReference>
<evidence type="ECO:0000313" key="3">
    <source>
        <dbReference type="EMBL" id="ARC37701.1"/>
    </source>
</evidence>
<dbReference type="InterPro" id="IPR051534">
    <property type="entry name" value="CBASS_pafABC_assoc_protein"/>
</dbReference>
<dbReference type="Proteomes" id="UP000191257">
    <property type="component" value="Chromosome"/>
</dbReference>
<feature type="domain" description="WYL" evidence="1">
    <location>
        <begin position="152"/>
        <end position="220"/>
    </location>
</feature>
<dbReference type="PANTHER" id="PTHR34580">
    <property type="match status" value="1"/>
</dbReference>
<dbReference type="InterPro" id="IPR057727">
    <property type="entry name" value="WCX_dom"/>
</dbReference>
<protein>
    <submittedName>
        <fullName evidence="3">WYL domain-containing protein</fullName>
    </submittedName>
</protein>
<organism evidence="3 4">
    <name type="scientific">Paracoccus yeei</name>
    <dbReference type="NCBI Taxonomy" id="147645"/>
    <lineage>
        <taxon>Bacteria</taxon>
        <taxon>Pseudomonadati</taxon>
        <taxon>Pseudomonadota</taxon>
        <taxon>Alphaproteobacteria</taxon>
        <taxon>Rhodobacterales</taxon>
        <taxon>Paracoccaceae</taxon>
        <taxon>Paracoccus</taxon>
    </lineage>
</organism>
<feature type="domain" description="WCX" evidence="2">
    <location>
        <begin position="253"/>
        <end position="325"/>
    </location>
</feature>
<proteinExistence type="predicted"/>
<evidence type="ECO:0000259" key="2">
    <source>
        <dbReference type="Pfam" id="PF25583"/>
    </source>
</evidence>
<dbReference type="EMBL" id="CP020442">
    <property type="protein sequence ID" value="ARC37701.1"/>
    <property type="molecule type" value="Genomic_DNA"/>
</dbReference>
<gene>
    <name evidence="3" type="ORF">A6J80_16180</name>
</gene>
<dbReference type="PANTHER" id="PTHR34580:SF1">
    <property type="entry name" value="PROTEIN PAFC"/>
    <property type="match status" value="1"/>
</dbReference>
<dbReference type="Pfam" id="PF13280">
    <property type="entry name" value="WYL"/>
    <property type="match status" value="1"/>
</dbReference>
<reference evidence="3" key="1">
    <citation type="submission" date="2017-12" db="EMBL/GenBank/DDBJ databases">
        <title>FDA dAtabase for Regulatory Grade micrObial Sequences (FDA-ARGOS): Supporting development and validation of Infectious Disease Dx tests.</title>
        <authorList>
            <person name="Campos J."/>
            <person name="Goldberg B."/>
            <person name="Tallon L."/>
            <person name="Sadzewicz L."/>
            <person name="Sengamalay N."/>
            <person name="Ott S."/>
            <person name="Godinez A."/>
            <person name="Nagaraj S."/>
            <person name="Vyas G."/>
            <person name="Aluvathingal J."/>
            <person name="Nadendla S."/>
            <person name="Geyer C."/>
            <person name="Nandy P."/>
            <person name="Hobson J."/>
            <person name="Sichtig H."/>
        </authorList>
    </citation>
    <scope>NUCLEOTIDE SEQUENCE</scope>
    <source>
        <strain evidence="3">FDAARGOS_252</strain>
    </source>
</reference>
<keyword evidence="4" id="KW-1185">Reference proteome</keyword>
<evidence type="ECO:0000313" key="4">
    <source>
        <dbReference type="Proteomes" id="UP000191257"/>
    </source>
</evidence>
<dbReference type="PROSITE" id="PS52050">
    <property type="entry name" value="WYL"/>
    <property type="match status" value="1"/>
</dbReference>